<dbReference type="EMBL" id="CP136892">
    <property type="protein sequence ID" value="WOL01358.1"/>
    <property type="molecule type" value="Genomic_DNA"/>
</dbReference>
<feature type="domain" description="FAR1" evidence="1">
    <location>
        <begin position="73"/>
        <end position="162"/>
    </location>
</feature>
<evidence type="ECO:0000259" key="1">
    <source>
        <dbReference type="Pfam" id="PF03101"/>
    </source>
</evidence>
<dbReference type="Pfam" id="PF10551">
    <property type="entry name" value="MULE"/>
    <property type="match status" value="1"/>
</dbReference>
<feature type="domain" description="MULE transposase" evidence="2">
    <location>
        <begin position="274"/>
        <end position="333"/>
    </location>
</feature>
<dbReference type="Pfam" id="PF03101">
    <property type="entry name" value="FAR1"/>
    <property type="match status" value="1"/>
</dbReference>
<evidence type="ECO:0000313" key="4">
    <source>
        <dbReference type="Proteomes" id="UP001327560"/>
    </source>
</evidence>
<name>A0AAQ3K600_9LILI</name>
<dbReference type="InterPro" id="IPR004330">
    <property type="entry name" value="FAR1_DNA_bnd_dom"/>
</dbReference>
<protein>
    <submittedName>
        <fullName evidence="3">Protein FAR1-RELATED SEQUENCE 5-like</fullName>
    </submittedName>
</protein>
<reference evidence="3 4" key="1">
    <citation type="submission" date="2023-10" db="EMBL/GenBank/DDBJ databases">
        <title>Chromosome-scale genome assembly provides insights into flower coloration mechanisms of Canna indica.</title>
        <authorList>
            <person name="Li C."/>
        </authorList>
    </citation>
    <scope>NUCLEOTIDE SEQUENCE [LARGE SCALE GENOMIC DNA]</scope>
    <source>
        <tissue evidence="3">Flower</tissue>
    </source>
</reference>
<proteinExistence type="predicted"/>
<dbReference type="PANTHER" id="PTHR47718">
    <property type="entry name" value="OS01G0519700 PROTEIN"/>
    <property type="match status" value="1"/>
</dbReference>
<dbReference type="AlphaFoldDB" id="A0AAQ3K600"/>
<evidence type="ECO:0000259" key="2">
    <source>
        <dbReference type="Pfam" id="PF10551"/>
    </source>
</evidence>
<keyword evidence="4" id="KW-1185">Reference proteome</keyword>
<gene>
    <name evidence="3" type="ORF">Cni_G10074</name>
</gene>
<evidence type="ECO:0000313" key="3">
    <source>
        <dbReference type="EMBL" id="WOL01358.1"/>
    </source>
</evidence>
<dbReference type="InterPro" id="IPR018289">
    <property type="entry name" value="MULE_transposase_dom"/>
</dbReference>
<dbReference type="PANTHER" id="PTHR47718:SF17">
    <property type="entry name" value="PROTEIN FAR1-RELATED SEQUENCE 5-LIKE"/>
    <property type="match status" value="1"/>
</dbReference>
<sequence>MEEYFLDNIPDLNISNQDEDMPNNVELKESMSIEDRLEGARRKVESLHLTIEEVDNRLAVGEILEDEFIAYALYYKYAGIKGLSVRLAKNVKSRDGTWIIGKFYFCSCEGFPDNKRSEKKIPAYQKTSSRCGCKAKLKIGRHKGELVWKVKKFDKEHNHELYPTDQAYLLRSTRKISHEKLVMLNSMVKNKIPLSRAVGLMENWADAYNCISREKRKAKIENGDSIELVQHFLNKSNNESNFFWNVEVDDEKRLMNFFFRDNRCRIDYEFFGDVLSFDTTYRTNKYGLVCAPFVGINHHNENVMFGLAFLSDETESSFEWLFKVFLESMGGKQP</sequence>
<organism evidence="3 4">
    <name type="scientific">Canna indica</name>
    <name type="common">Indian-shot</name>
    <dbReference type="NCBI Taxonomy" id="4628"/>
    <lineage>
        <taxon>Eukaryota</taxon>
        <taxon>Viridiplantae</taxon>
        <taxon>Streptophyta</taxon>
        <taxon>Embryophyta</taxon>
        <taxon>Tracheophyta</taxon>
        <taxon>Spermatophyta</taxon>
        <taxon>Magnoliopsida</taxon>
        <taxon>Liliopsida</taxon>
        <taxon>Zingiberales</taxon>
        <taxon>Cannaceae</taxon>
        <taxon>Canna</taxon>
    </lineage>
</organism>
<dbReference type="Proteomes" id="UP001327560">
    <property type="component" value="Chromosome 3"/>
</dbReference>
<accession>A0AAQ3K600</accession>